<keyword evidence="1 10" id="KW-0963">Cytoplasm</keyword>
<evidence type="ECO:0000256" key="3">
    <source>
        <dbReference type="ARBA" id="ARBA00022679"/>
    </source>
</evidence>
<evidence type="ECO:0000256" key="7">
    <source>
        <dbReference type="ARBA" id="ARBA00022884"/>
    </source>
</evidence>
<dbReference type="GO" id="GO:0005524">
    <property type="term" value="F:ATP binding"/>
    <property type="evidence" value="ECO:0007669"/>
    <property type="project" value="UniProtKB-KW"/>
</dbReference>
<comment type="similarity">
    <text evidence="10">Belongs to the MnmA/TRMU family.</text>
</comment>
<dbReference type="Proteomes" id="UP000264006">
    <property type="component" value="Chromosome"/>
</dbReference>
<sequence length="354" mass="37665">MANVLVAMSGGVDSSMAAALLVEQGHDVTGVHLKMADTPSGIPGKGCCTLDDARDARRVADLLGIPYYVWDFADAFHERVVDDFVAEYAAGRTPNPCIRCNERVKYTALMARARAAGFDRLATGHHVRLSTDDDGTVRLLRPVDEGKDQTYVLYMASQDQLRHSAFPVGGMPKSELREMAAERGLVTASKPDSTDICFIPSGNTAAFLGARIGRRPGRLVDHDGTELGEHDGAFAFTVGQRRGLGLSGMPEPRFVTAIEGDTVTVGRRQDLEVAALTATDVSWTVAPPTPGEEGLTVRVRYHGDRLPVAVEVAGDVMDVAFTGVRPSGVAPGQAVVVYRGEECVGGGTIAATVR</sequence>
<protein>
    <recommendedName>
        <fullName evidence="10">tRNA-specific 2-thiouridylase MnmA</fullName>
        <ecNumber evidence="10">2.8.1.13</ecNumber>
    </recommendedName>
</protein>
<comment type="caution">
    <text evidence="10">Lacks conserved residue(s) required for the propagation of feature annotation.</text>
</comment>
<feature type="domain" description="tRNA-specific 2-thiouridylase MnmA-like central" evidence="12">
    <location>
        <begin position="206"/>
        <end position="265"/>
    </location>
</feature>
<accession>A0A346Y1J3</accession>
<feature type="site" description="Interaction with tRNA" evidence="10">
    <location>
        <position position="125"/>
    </location>
</feature>
<dbReference type="GO" id="GO:0103016">
    <property type="term" value="F:tRNA-uridine 2-sulfurtransferase activity"/>
    <property type="evidence" value="ECO:0007669"/>
    <property type="project" value="UniProtKB-EC"/>
</dbReference>
<dbReference type="KEGG" id="euz:DVS28_a3667"/>
<keyword evidence="8 10" id="KW-1015">Disulfide bond</keyword>
<dbReference type="RefSeq" id="WP_216826129.1">
    <property type="nucleotide sequence ID" value="NZ_CP031165.1"/>
</dbReference>
<dbReference type="Pfam" id="PF20259">
    <property type="entry name" value="tRNA_Me_trans_M"/>
    <property type="match status" value="1"/>
</dbReference>
<keyword evidence="14" id="KW-1185">Reference proteome</keyword>
<evidence type="ECO:0000256" key="10">
    <source>
        <dbReference type="HAMAP-Rule" id="MF_00144"/>
    </source>
</evidence>
<dbReference type="EMBL" id="CP031165">
    <property type="protein sequence ID" value="AXV08340.1"/>
    <property type="molecule type" value="Genomic_DNA"/>
</dbReference>
<feature type="binding site" evidence="10">
    <location>
        <begin position="7"/>
        <end position="14"/>
    </location>
    <ligand>
        <name>ATP</name>
        <dbReference type="ChEBI" id="CHEBI:30616"/>
    </ligand>
</feature>
<feature type="domain" description="tRNA-specific 2-thiouridylase MnmA-like C-terminal" evidence="11">
    <location>
        <begin position="275"/>
        <end position="349"/>
    </location>
</feature>
<evidence type="ECO:0000259" key="12">
    <source>
        <dbReference type="Pfam" id="PF20259"/>
    </source>
</evidence>
<dbReference type="Pfam" id="PF20258">
    <property type="entry name" value="tRNA_Me_trans_C"/>
    <property type="match status" value="1"/>
</dbReference>
<dbReference type="InterPro" id="IPR023382">
    <property type="entry name" value="MnmA-like_central_sf"/>
</dbReference>
<evidence type="ECO:0000313" key="13">
    <source>
        <dbReference type="EMBL" id="AXV08340.1"/>
    </source>
</evidence>
<keyword evidence="4 10" id="KW-0819">tRNA processing</keyword>
<comment type="catalytic activity">
    <reaction evidence="9 10">
        <text>S-sulfanyl-L-cysteinyl-[protein] + uridine(34) in tRNA + AH2 + ATP = 2-thiouridine(34) in tRNA + L-cysteinyl-[protein] + A + AMP + diphosphate + H(+)</text>
        <dbReference type="Rhea" id="RHEA:47032"/>
        <dbReference type="Rhea" id="RHEA-COMP:10131"/>
        <dbReference type="Rhea" id="RHEA-COMP:11726"/>
        <dbReference type="Rhea" id="RHEA-COMP:11727"/>
        <dbReference type="Rhea" id="RHEA-COMP:11728"/>
        <dbReference type="ChEBI" id="CHEBI:13193"/>
        <dbReference type="ChEBI" id="CHEBI:15378"/>
        <dbReference type="ChEBI" id="CHEBI:17499"/>
        <dbReference type="ChEBI" id="CHEBI:29950"/>
        <dbReference type="ChEBI" id="CHEBI:30616"/>
        <dbReference type="ChEBI" id="CHEBI:33019"/>
        <dbReference type="ChEBI" id="CHEBI:61963"/>
        <dbReference type="ChEBI" id="CHEBI:65315"/>
        <dbReference type="ChEBI" id="CHEBI:87170"/>
        <dbReference type="ChEBI" id="CHEBI:456215"/>
        <dbReference type="EC" id="2.8.1.13"/>
    </reaction>
</comment>
<evidence type="ECO:0000259" key="11">
    <source>
        <dbReference type="Pfam" id="PF20258"/>
    </source>
</evidence>
<evidence type="ECO:0000313" key="14">
    <source>
        <dbReference type="Proteomes" id="UP000264006"/>
    </source>
</evidence>
<feature type="region of interest" description="Interaction with tRNA" evidence="10">
    <location>
        <begin position="147"/>
        <end position="149"/>
    </location>
</feature>
<name>A0A346Y1J3_9ACTN</name>
<keyword evidence="5 10" id="KW-0547">Nucleotide-binding</keyword>
<keyword evidence="7 10" id="KW-0694">RNA-binding</keyword>
<feature type="site" description="Interaction with tRNA" evidence="10">
    <location>
        <position position="333"/>
    </location>
</feature>
<dbReference type="EC" id="2.8.1.13" evidence="10"/>
<dbReference type="NCBIfam" id="TIGR00420">
    <property type="entry name" value="trmU"/>
    <property type="match status" value="1"/>
</dbReference>
<dbReference type="InterPro" id="IPR046885">
    <property type="entry name" value="MnmA-like_C"/>
</dbReference>
<feature type="active site" description="Cysteine persulfide intermediate" evidence="10">
    <location>
        <position position="197"/>
    </location>
</feature>
<feature type="disulfide bond" description="Alternate" evidence="10">
    <location>
        <begin position="100"/>
        <end position="197"/>
    </location>
</feature>
<comment type="subcellular location">
    <subcellularLocation>
        <location evidence="10">Cytoplasm</location>
    </subcellularLocation>
</comment>
<dbReference type="GO" id="GO:0002143">
    <property type="term" value="P:tRNA wobble position uridine thiolation"/>
    <property type="evidence" value="ECO:0007669"/>
    <property type="project" value="TreeGrafter"/>
</dbReference>
<feature type="binding site" evidence="10">
    <location>
        <position position="124"/>
    </location>
    <ligand>
        <name>ATP</name>
        <dbReference type="ChEBI" id="CHEBI:30616"/>
    </ligand>
</feature>
<feature type="binding site" evidence="10">
    <location>
        <position position="33"/>
    </location>
    <ligand>
        <name>ATP</name>
        <dbReference type="ChEBI" id="CHEBI:30616"/>
    </ligand>
</feature>
<evidence type="ECO:0000256" key="1">
    <source>
        <dbReference type="ARBA" id="ARBA00022490"/>
    </source>
</evidence>
<dbReference type="GO" id="GO:0005737">
    <property type="term" value="C:cytoplasm"/>
    <property type="evidence" value="ECO:0007669"/>
    <property type="project" value="UniProtKB-SubCell"/>
</dbReference>
<gene>
    <name evidence="10" type="primary">mnmA</name>
    <name evidence="13" type="ORF">DVS28_a3667</name>
</gene>
<evidence type="ECO:0000256" key="9">
    <source>
        <dbReference type="ARBA" id="ARBA00051542"/>
    </source>
</evidence>
<evidence type="ECO:0000256" key="5">
    <source>
        <dbReference type="ARBA" id="ARBA00022741"/>
    </source>
</evidence>
<keyword evidence="2 10" id="KW-0820">tRNA-binding</keyword>
<dbReference type="HAMAP" id="MF_00144">
    <property type="entry name" value="tRNA_thiouridyl_MnmA"/>
    <property type="match status" value="1"/>
</dbReference>
<proteinExistence type="inferred from homology"/>
<comment type="function">
    <text evidence="10">Catalyzes the 2-thiolation of uridine at the wobble position (U34) of tRNA, leading to the formation of s(2)U34.</text>
</comment>
<feature type="active site" description="Nucleophile" evidence="10">
    <location>
        <position position="100"/>
    </location>
</feature>
<evidence type="ECO:0000256" key="6">
    <source>
        <dbReference type="ARBA" id="ARBA00022840"/>
    </source>
</evidence>
<dbReference type="PANTHER" id="PTHR11933:SF5">
    <property type="entry name" value="MITOCHONDRIAL TRNA-SPECIFIC 2-THIOURIDYLASE 1"/>
    <property type="match status" value="1"/>
</dbReference>
<dbReference type="PANTHER" id="PTHR11933">
    <property type="entry name" value="TRNA 5-METHYLAMINOMETHYL-2-THIOURIDYLATE -METHYLTRANSFERASE"/>
    <property type="match status" value="1"/>
</dbReference>
<dbReference type="Gene3D" id="2.30.30.280">
    <property type="entry name" value="Adenine nucleotide alpha hydrolases-like domains"/>
    <property type="match status" value="1"/>
</dbReference>
<dbReference type="InterPro" id="IPR014729">
    <property type="entry name" value="Rossmann-like_a/b/a_fold"/>
</dbReference>
<dbReference type="GO" id="GO:0000049">
    <property type="term" value="F:tRNA binding"/>
    <property type="evidence" value="ECO:0007669"/>
    <property type="project" value="UniProtKB-KW"/>
</dbReference>
<dbReference type="Gene3D" id="2.40.30.10">
    <property type="entry name" value="Translation factors"/>
    <property type="match status" value="1"/>
</dbReference>
<evidence type="ECO:0000256" key="2">
    <source>
        <dbReference type="ARBA" id="ARBA00022555"/>
    </source>
</evidence>
<organism evidence="13 14">
    <name type="scientific">Euzebya pacifica</name>
    <dbReference type="NCBI Taxonomy" id="1608957"/>
    <lineage>
        <taxon>Bacteria</taxon>
        <taxon>Bacillati</taxon>
        <taxon>Actinomycetota</taxon>
        <taxon>Nitriliruptoria</taxon>
        <taxon>Euzebyales</taxon>
    </lineage>
</organism>
<evidence type="ECO:0000256" key="4">
    <source>
        <dbReference type="ARBA" id="ARBA00022694"/>
    </source>
</evidence>
<dbReference type="InterPro" id="IPR046884">
    <property type="entry name" value="MnmA-like_central"/>
</dbReference>
<dbReference type="InterPro" id="IPR004506">
    <property type="entry name" value="MnmA-like"/>
</dbReference>
<reference evidence="13 14" key="1">
    <citation type="submission" date="2018-09" db="EMBL/GenBank/DDBJ databases">
        <title>Complete genome sequence of Euzebya sp. DY32-46 isolated from seawater of Pacific Ocean.</title>
        <authorList>
            <person name="Xu L."/>
            <person name="Wu Y.-H."/>
            <person name="Xu X.-W."/>
        </authorList>
    </citation>
    <scope>NUCLEOTIDE SEQUENCE [LARGE SCALE GENOMIC DNA]</scope>
    <source>
        <strain evidence="13 14">DY32-46</strain>
    </source>
</reference>
<dbReference type="NCBIfam" id="NF001138">
    <property type="entry name" value="PRK00143.1"/>
    <property type="match status" value="1"/>
</dbReference>
<dbReference type="Pfam" id="PF03054">
    <property type="entry name" value="tRNA_Me_trans"/>
    <property type="match status" value="1"/>
</dbReference>
<keyword evidence="6 10" id="KW-0067">ATP-binding</keyword>
<dbReference type="AlphaFoldDB" id="A0A346Y1J3"/>
<dbReference type="CDD" id="cd01998">
    <property type="entry name" value="MnmA_TRMU-like"/>
    <property type="match status" value="1"/>
</dbReference>
<evidence type="ECO:0000256" key="8">
    <source>
        <dbReference type="ARBA" id="ARBA00023157"/>
    </source>
</evidence>
<dbReference type="SUPFAM" id="SSF52402">
    <property type="entry name" value="Adenine nucleotide alpha hydrolases-like"/>
    <property type="match status" value="1"/>
</dbReference>
<feature type="region of interest" description="Interaction with tRNA" evidence="10">
    <location>
        <begin position="300"/>
        <end position="301"/>
    </location>
</feature>
<dbReference type="Gene3D" id="3.40.50.620">
    <property type="entry name" value="HUPs"/>
    <property type="match status" value="1"/>
</dbReference>
<keyword evidence="3 10" id="KW-0808">Transferase</keyword>
<dbReference type="FunFam" id="3.40.50.620:FF:000057">
    <property type="entry name" value="tRNA-specific 2-thiouridylase MnmA"/>
    <property type="match status" value="1"/>
</dbReference>